<dbReference type="GO" id="GO:0005829">
    <property type="term" value="C:cytosol"/>
    <property type="evidence" value="ECO:0007669"/>
    <property type="project" value="TreeGrafter"/>
</dbReference>
<dbReference type="GO" id="GO:0003677">
    <property type="term" value="F:DNA binding"/>
    <property type="evidence" value="ECO:0007669"/>
    <property type="project" value="InterPro"/>
</dbReference>
<dbReference type="OrthoDB" id="5165890at2"/>
<dbReference type="InterPro" id="IPR027417">
    <property type="entry name" value="P-loop_NTPase"/>
</dbReference>
<evidence type="ECO:0000313" key="4">
    <source>
        <dbReference type="Proteomes" id="UP000294355"/>
    </source>
</evidence>
<sequence length="1025" mass="117701">MITEINDLITSKLRSCQLESIETIQRYLESGSERSCLISLPTGAGKSGVICTVGHFSSFEKILVVTHRRAVCDQLYKQLKGKFFQKILQEDVDYKQFLIKKIFNQINNTDDNGIYCTTFQKITSLSEEELTALENTFSLILIDEGHAEPSPKWGTAIRELNARKVIITATPYRNDLFSFDIDAKHSYIYTYKQAVKDDVIVAPIFETITLSKASENIELDTDFSNIYEKINKIKELQPDAVCIIKCKEFHDIELFFSKFKELYRTAAIHDQFKDKEIENIYRDVPANLAELNYEVLIHQRKLDEGIDIPEAKILILTYPVGSGKELVQTIGRVVRIYQNYQPTVFEISTQSNNNLWENYQEFDEYISNPESAERFLNTLDTALLVENYLDVFPEHSYFDSCYRKKFNFKEFNPINSLEIPLASVCFYNKLANFSLNDCIDKLYWEFQREGALTKYDSESGVITSVCFNNSKFLKDSLFFEPSLEIMIIREIGDIISIFDSKGRKFNNREDLKIGRVIDLDKLFSVVAKTEQTRTKQANTRALQFSESRPESISLKSRDLEATNHSQSNSTYAVTTAVVSNINENDKIDSSFYLGVGSGRICDQKKNNFTYEGFIEWLDQINIAFVKNGQVRSRFLNSFAQAIDEAPEEEPIACILDFSDILGILEISYNGFKQQIDNTFIYKKYSKGISFFNFYYLTTNKYTVYLPTYNLKSLITFSFDDKKELIAHCYDDITFFIDGCEVKINEFFNRKSVKLLYKDGTNFLNGLFYKHKLPVEKGELNHSIMSGVIPLDCLLNINLTEKDEDNLSIVTFGNNSIFYLIDQMSNVQNPSVSLNNLGQFFEHLPNVDLMLCTDMGTEPADFILSSKDKVVFVHVKCGKSPKSPESSAGAIYEVGSQALKNLHYLLNSSPSRYANITNIKGAWPRPNGNTKGICLNNRIRLFNKKFDMHHSLDDVIEVIDDRRKNPLVSKEIWLVMGNSFSYKHFKDQLSSPSMACAETVQAYQLLDTWYSQTSNQNVEMKIFVSP</sequence>
<dbReference type="PANTHER" id="PTHR47396">
    <property type="entry name" value="TYPE I RESTRICTION ENZYME ECOKI R PROTEIN"/>
    <property type="match status" value="1"/>
</dbReference>
<organism evidence="3 4">
    <name type="scientific">Acinetobacter calcoaceticus</name>
    <dbReference type="NCBI Taxonomy" id="471"/>
    <lineage>
        <taxon>Bacteria</taxon>
        <taxon>Pseudomonadati</taxon>
        <taxon>Pseudomonadota</taxon>
        <taxon>Gammaproteobacteria</taxon>
        <taxon>Moraxellales</taxon>
        <taxon>Moraxellaceae</taxon>
        <taxon>Acinetobacter</taxon>
        <taxon>Acinetobacter calcoaceticus/baumannii complex</taxon>
    </lineage>
</organism>
<dbReference type="Proteomes" id="UP000294355">
    <property type="component" value="Chromosome"/>
</dbReference>
<dbReference type="SMART" id="SM00487">
    <property type="entry name" value="DEXDc"/>
    <property type="match status" value="1"/>
</dbReference>
<accession>A0A446ZJD1</accession>
<dbReference type="InterPro" id="IPR001650">
    <property type="entry name" value="Helicase_C-like"/>
</dbReference>
<proteinExistence type="predicted"/>
<evidence type="ECO:0000313" key="3">
    <source>
        <dbReference type="EMBL" id="VAX44642.1"/>
    </source>
</evidence>
<dbReference type="Pfam" id="PF00271">
    <property type="entry name" value="Helicase_C"/>
    <property type="match status" value="1"/>
</dbReference>
<dbReference type="PROSITE" id="PS51194">
    <property type="entry name" value="HELICASE_CTER"/>
    <property type="match status" value="1"/>
</dbReference>
<dbReference type="PROSITE" id="PS51192">
    <property type="entry name" value="HELICASE_ATP_BIND_1"/>
    <property type="match status" value="1"/>
</dbReference>
<dbReference type="SUPFAM" id="SSF52540">
    <property type="entry name" value="P-loop containing nucleoside triphosphate hydrolases"/>
    <property type="match status" value="2"/>
</dbReference>
<dbReference type="AlphaFoldDB" id="A0A446ZJD1"/>
<keyword evidence="3" id="KW-0378">Hydrolase</keyword>
<dbReference type="EMBL" id="LS999521">
    <property type="protein sequence ID" value="VAX44642.1"/>
    <property type="molecule type" value="Genomic_DNA"/>
</dbReference>
<dbReference type="GO" id="GO:0005524">
    <property type="term" value="F:ATP binding"/>
    <property type="evidence" value="ECO:0007669"/>
    <property type="project" value="InterPro"/>
</dbReference>
<gene>
    <name evidence="3" type="ORF">AC2117_01826</name>
</gene>
<feature type="domain" description="Helicase ATP-binding" evidence="1">
    <location>
        <begin position="27"/>
        <end position="189"/>
    </location>
</feature>
<name>A0A446ZJD1_ACICA</name>
<dbReference type="RefSeq" id="WP_133973569.1">
    <property type="nucleotide sequence ID" value="NZ_LS999521.1"/>
</dbReference>
<dbReference type="Gene3D" id="3.40.50.300">
    <property type="entry name" value="P-loop containing nucleotide triphosphate hydrolases"/>
    <property type="match status" value="2"/>
</dbReference>
<keyword evidence="3" id="KW-0347">Helicase</keyword>
<dbReference type="InterPro" id="IPR050742">
    <property type="entry name" value="Helicase_Restrict-Modif_Enz"/>
</dbReference>
<dbReference type="PANTHER" id="PTHR47396:SF1">
    <property type="entry name" value="ATP-DEPENDENT HELICASE IRC3-RELATED"/>
    <property type="match status" value="1"/>
</dbReference>
<dbReference type="Pfam" id="PF04851">
    <property type="entry name" value="ResIII"/>
    <property type="match status" value="1"/>
</dbReference>
<dbReference type="InterPro" id="IPR014001">
    <property type="entry name" value="Helicase_ATP-bd"/>
</dbReference>
<evidence type="ECO:0000259" key="2">
    <source>
        <dbReference type="PROSITE" id="PS51194"/>
    </source>
</evidence>
<dbReference type="InterPro" id="IPR006935">
    <property type="entry name" value="Helicase/UvrB_N"/>
</dbReference>
<evidence type="ECO:0000259" key="1">
    <source>
        <dbReference type="PROSITE" id="PS51192"/>
    </source>
</evidence>
<dbReference type="GO" id="GO:0004386">
    <property type="term" value="F:helicase activity"/>
    <property type="evidence" value="ECO:0007669"/>
    <property type="project" value="UniProtKB-KW"/>
</dbReference>
<keyword evidence="3" id="KW-0547">Nucleotide-binding</keyword>
<keyword evidence="3" id="KW-0067">ATP-binding</keyword>
<protein>
    <submittedName>
        <fullName evidence="3">UvsW helicase</fullName>
    </submittedName>
</protein>
<feature type="domain" description="Helicase C-terminal" evidence="2">
    <location>
        <begin position="225"/>
        <end position="387"/>
    </location>
</feature>
<reference evidence="3 4" key="1">
    <citation type="submission" date="2018-08" db="EMBL/GenBank/DDBJ databases">
        <authorList>
            <person name="Gonzaga-Molto A."/>
        </authorList>
    </citation>
    <scope>NUCLEOTIDE SEQUENCE [LARGE SCALE GENOMIC DNA]</scope>
    <source>
        <strain evidence="3">Acinetobacter calcoaceticus str. 2117</strain>
    </source>
</reference>
<dbReference type="GO" id="GO:0016787">
    <property type="term" value="F:hydrolase activity"/>
    <property type="evidence" value="ECO:0007669"/>
    <property type="project" value="InterPro"/>
</dbReference>